<reference evidence="2 3" key="1">
    <citation type="submission" date="2016-08" db="EMBL/GenBank/DDBJ databases">
        <title>A Parts List for Fungal Cellulosomes Revealed by Comparative Genomics.</title>
        <authorList>
            <consortium name="DOE Joint Genome Institute"/>
            <person name="Haitjema C.H."/>
            <person name="Gilmore S.P."/>
            <person name="Henske J.K."/>
            <person name="Solomon K.V."/>
            <person name="De Groot R."/>
            <person name="Kuo A."/>
            <person name="Mondo S.J."/>
            <person name="Salamov A.A."/>
            <person name="Labutti K."/>
            <person name="Zhao Z."/>
            <person name="Chiniquy J."/>
            <person name="Barry K."/>
            <person name="Brewer H.M."/>
            <person name="Purvine S.O."/>
            <person name="Wright A.T."/>
            <person name="Boxma B."/>
            <person name="Van Alen T."/>
            <person name="Hackstein J.H."/>
            <person name="Baker S.E."/>
            <person name="Grigoriev I.V."/>
            <person name="O'Malley M.A."/>
        </authorList>
    </citation>
    <scope>NUCLEOTIDE SEQUENCE [LARGE SCALE GENOMIC DNA]</scope>
    <source>
        <strain evidence="2 3">S4</strain>
    </source>
</reference>
<feature type="transmembrane region" description="Helical" evidence="1">
    <location>
        <begin position="193"/>
        <end position="215"/>
    </location>
</feature>
<dbReference type="AlphaFoldDB" id="A0A1Y1X2J0"/>
<keyword evidence="1" id="KW-0472">Membrane</keyword>
<evidence type="ECO:0000313" key="3">
    <source>
        <dbReference type="Proteomes" id="UP000193944"/>
    </source>
</evidence>
<evidence type="ECO:0008006" key="4">
    <source>
        <dbReference type="Google" id="ProtNLM"/>
    </source>
</evidence>
<keyword evidence="1" id="KW-0812">Transmembrane</keyword>
<name>A0A1Y1X2J0_9FUNG</name>
<accession>A0A1Y1X2J0</accession>
<dbReference type="OrthoDB" id="2142773at2759"/>
<proteinExistence type="predicted"/>
<dbReference type="EMBL" id="MCFG01000157">
    <property type="protein sequence ID" value="ORX80019.1"/>
    <property type="molecule type" value="Genomic_DNA"/>
</dbReference>
<dbReference type="Proteomes" id="UP000193944">
    <property type="component" value="Unassembled WGS sequence"/>
</dbReference>
<sequence length="271" mass="31841">MNIIYLTHKSMNSDRGIIVDTKNSLNSELVNSIFTNGEFKCDEEINYNKKTITIENEDRIIIPISENKSIILKQMDTINHHQTMDMFPYNTFSEINVFENNDPISILFAHLYYNFYNGNQTFEDIINECCDIIDYSFTPNCKNYSKIKIKVSDCEGKDNMRTIEYLNCKTNNDTDFYTKIKCDYISYTNFKGIIIIVVTTIAFLIELYFLSTIIIHRKERCIYVGGLYFLVCLILSSIILDVSVFYWFGKYSKRKCIIKFWTIIIGVRKNT</sequence>
<protein>
    <recommendedName>
        <fullName evidence="4">G-protein coupled receptors family 3 profile domain-containing protein</fullName>
    </recommendedName>
</protein>
<feature type="transmembrane region" description="Helical" evidence="1">
    <location>
        <begin position="227"/>
        <end position="249"/>
    </location>
</feature>
<gene>
    <name evidence="2" type="ORF">BCR32DRAFT_245899</name>
</gene>
<comment type="caution">
    <text evidence="2">The sequence shown here is derived from an EMBL/GenBank/DDBJ whole genome shotgun (WGS) entry which is preliminary data.</text>
</comment>
<evidence type="ECO:0000256" key="1">
    <source>
        <dbReference type="SAM" id="Phobius"/>
    </source>
</evidence>
<organism evidence="2 3">
    <name type="scientific">Anaeromyces robustus</name>
    <dbReference type="NCBI Taxonomy" id="1754192"/>
    <lineage>
        <taxon>Eukaryota</taxon>
        <taxon>Fungi</taxon>
        <taxon>Fungi incertae sedis</taxon>
        <taxon>Chytridiomycota</taxon>
        <taxon>Chytridiomycota incertae sedis</taxon>
        <taxon>Neocallimastigomycetes</taxon>
        <taxon>Neocallimastigales</taxon>
        <taxon>Neocallimastigaceae</taxon>
        <taxon>Anaeromyces</taxon>
    </lineage>
</organism>
<keyword evidence="1" id="KW-1133">Transmembrane helix</keyword>
<evidence type="ECO:0000313" key="2">
    <source>
        <dbReference type="EMBL" id="ORX80019.1"/>
    </source>
</evidence>
<keyword evidence="3" id="KW-1185">Reference proteome</keyword>
<reference evidence="2 3" key="2">
    <citation type="submission" date="2016-08" db="EMBL/GenBank/DDBJ databases">
        <title>Pervasive Adenine N6-methylation of Active Genes in Fungi.</title>
        <authorList>
            <consortium name="DOE Joint Genome Institute"/>
            <person name="Mondo S.J."/>
            <person name="Dannebaum R.O."/>
            <person name="Kuo R.C."/>
            <person name="Labutti K."/>
            <person name="Haridas S."/>
            <person name="Kuo A."/>
            <person name="Salamov A."/>
            <person name="Ahrendt S.R."/>
            <person name="Lipzen A."/>
            <person name="Sullivan W."/>
            <person name="Andreopoulos W.B."/>
            <person name="Clum A."/>
            <person name="Lindquist E."/>
            <person name="Daum C."/>
            <person name="Ramamoorthy G.K."/>
            <person name="Gryganskyi A."/>
            <person name="Culley D."/>
            <person name="Magnuson J.K."/>
            <person name="James T.Y."/>
            <person name="O'Malley M.A."/>
            <person name="Stajich J.E."/>
            <person name="Spatafora J.W."/>
            <person name="Visel A."/>
            <person name="Grigoriev I.V."/>
        </authorList>
    </citation>
    <scope>NUCLEOTIDE SEQUENCE [LARGE SCALE GENOMIC DNA]</scope>
    <source>
        <strain evidence="2 3">S4</strain>
    </source>
</reference>